<evidence type="ECO:0000313" key="3">
    <source>
        <dbReference type="Proteomes" id="UP001235064"/>
    </source>
</evidence>
<dbReference type="Pfam" id="PF02594">
    <property type="entry name" value="DUF167"/>
    <property type="match status" value="1"/>
</dbReference>
<reference evidence="2 3" key="1">
    <citation type="submission" date="2023-06" db="EMBL/GenBank/DDBJ databases">
        <title>Microbacterium sp. nov., isolated from a waste landfill.</title>
        <authorList>
            <person name="Wen W."/>
        </authorList>
    </citation>
    <scope>NUCLEOTIDE SEQUENCE [LARGE SCALE GENOMIC DNA]</scope>
    <source>
        <strain evidence="2 3">ASV49</strain>
    </source>
</reference>
<sequence length="73" mass="7919">MQVTVRVKPGSRKGPLVETVDDGLVVHVRERAVEGAANAGVEKALAEHFGVPPSRVRIVRGHTARIKRVEVDD</sequence>
<dbReference type="NCBIfam" id="TIGR00251">
    <property type="entry name" value="DUF167 family protein"/>
    <property type="match status" value="1"/>
</dbReference>
<proteinExistence type="inferred from homology"/>
<evidence type="ECO:0000313" key="2">
    <source>
        <dbReference type="EMBL" id="MDL9981163.1"/>
    </source>
</evidence>
<dbReference type="SMART" id="SM01152">
    <property type="entry name" value="DUF167"/>
    <property type="match status" value="1"/>
</dbReference>
<protein>
    <submittedName>
        <fullName evidence="2">DUF167 domain-containing protein</fullName>
    </submittedName>
</protein>
<dbReference type="EMBL" id="JASXSZ010000006">
    <property type="protein sequence ID" value="MDL9981163.1"/>
    <property type="molecule type" value="Genomic_DNA"/>
</dbReference>
<evidence type="ECO:0000256" key="1">
    <source>
        <dbReference type="ARBA" id="ARBA00010364"/>
    </source>
</evidence>
<dbReference type="InterPro" id="IPR036591">
    <property type="entry name" value="YggU-like_sf"/>
</dbReference>
<dbReference type="Proteomes" id="UP001235064">
    <property type="component" value="Unassembled WGS sequence"/>
</dbReference>
<dbReference type="Gene3D" id="3.30.1200.10">
    <property type="entry name" value="YggU-like"/>
    <property type="match status" value="1"/>
</dbReference>
<keyword evidence="3" id="KW-1185">Reference proteome</keyword>
<comment type="similarity">
    <text evidence="1">Belongs to the UPF0235 family.</text>
</comment>
<comment type="caution">
    <text evidence="2">The sequence shown here is derived from an EMBL/GenBank/DDBJ whole genome shotgun (WGS) entry which is preliminary data.</text>
</comment>
<dbReference type="SUPFAM" id="SSF69786">
    <property type="entry name" value="YggU-like"/>
    <property type="match status" value="1"/>
</dbReference>
<name>A0ABT7N3A9_9MICO</name>
<organism evidence="2 3">
    <name type="scientific">Microbacterium candidum</name>
    <dbReference type="NCBI Taxonomy" id="3041922"/>
    <lineage>
        <taxon>Bacteria</taxon>
        <taxon>Bacillati</taxon>
        <taxon>Actinomycetota</taxon>
        <taxon>Actinomycetes</taxon>
        <taxon>Micrococcales</taxon>
        <taxon>Microbacteriaceae</taxon>
        <taxon>Microbacterium</taxon>
    </lineage>
</organism>
<dbReference type="RefSeq" id="WP_286290183.1">
    <property type="nucleotide sequence ID" value="NZ_JASXSZ010000006.1"/>
</dbReference>
<accession>A0ABT7N3A9</accession>
<dbReference type="InterPro" id="IPR003746">
    <property type="entry name" value="DUF167"/>
</dbReference>
<gene>
    <name evidence="2" type="ORF">QSV35_17660</name>
</gene>